<evidence type="ECO:0000313" key="1">
    <source>
        <dbReference type="EMBL" id="GFQ93071.1"/>
    </source>
</evidence>
<organism evidence="1 2">
    <name type="scientific">Trichonephila clavata</name>
    <name type="common">Joro spider</name>
    <name type="synonym">Nephila clavata</name>
    <dbReference type="NCBI Taxonomy" id="2740835"/>
    <lineage>
        <taxon>Eukaryota</taxon>
        <taxon>Metazoa</taxon>
        <taxon>Ecdysozoa</taxon>
        <taxon>Arthropoda</taxon>
        <taxon>Chelicerata</taxon>
        <taxon>Arachnida</taxon>
        <taxon>Araneae</taxon>
        <taxon>Araneomorphae</taxon>
        <taxon>Entelegynae</taxon>
        <taxon>Araneoidea</taxon>
        <taxon>Nephilidae</taxon>
        <taxon>Trichonephila</taxon>
    </lineage>
</organism>
<gene>
    <name evidence="1" type="ORF">TNCT_112551</name>
</gene>
<keyword evidence="2" id="KW-1185">Reference proteome</keyword>
<protein>
    <submittedName>
        <fullName evidence="1">Uncharacterized protein</fullName>
    </submittedName>
</protein>
<proteinExistence type="predicted"/>
<accession>A0A8X6G0E1</accession>
<name>A0A8X6G0E1_TRICU</name>
<sequence>MDGNENSETGIKGKNQELLKAKRFHRGPKTVAQGSAYIISYPNLPVKYKNMKRVQLLGICLTDNCYEILGNSKNLLECIPGTHSAIGVDSHATAAYLSGG</sequence>
<reference evidence="1" key="1">
    <citation type="submission" date="2020-07" db="EMBL/GenBank/DDBJ databases">
        <title>Multicomponent nature underlies the extraordinary mechanical properties of spider dragline silk.</title>
        <authorList>
            <person name="Kono N."/>
            <person name="Nakamura H."/>
            <person name="Mori M."/>
            <person name="Yoshida Y."/>
            <person name="Ohtoshi R."/>
            <person name="Malay A.D."/>
            <person name="Moran D.A.P."/>
            <person name="Tomita M."/>
            <person name="Numata K."/>
            <person name="Arakawa K."/>
        </authorList>
    </citation>
    <scope>NUCLEOTIDE SEQUENCE</scope>
</reference>
<comment type="caution">
    <text evidence="1">The sequence shown here is derived from an EMBL/GenBank/DDBJ whole genome shotgun (WGS) entry which is preliminary data.</text>
</comment>
<dbReference type="EMBL" id="BMAO01004201">
    <property type="protein sequence ID" value="GFQ93071.1"/>
    <property type="molecule type" value="Genomic_DNA"/>
</dbReference>
<evidence type="ECO:0000313" key="2">
    <source>
        <dbReference type="Proteomes" id="UP000887116"/>
    </source>
</evidence>
<dbReference type="Proteomes" id="UP000887116">
    <property type="component" value="Unassembled WGS sequence"/>
</dbReference>
<dbReference type="AlphaFoldDB" id="A0A8X6G0E1"/>